<proteinExistence type="inferred from homology"/>
<dbReference type="GO" id="GO:0003700">
    <property type="term" value="F:DNA-binding transcription factor activity"/>
    <property type="evidence" value="ECO:0007669"/>
    <property type="project" value="InterPro"/>
</dbReference>
<accession>A0A2S0UNS5</accession>
<dbReference type="InterPro" id="IPR036390">
    <property type="entry name" value="WH_DNA-bd_sf"/>
</dbReference>
<keyword evidence="2" id="KW-0805">Transcription regulation</keyword>
<dbReference type="KEGG" id="geh:HYN69_13870"/>
<evidence type="ECO:0000313" key="6">
    <source>
        <dbReference type="EMBL" id="AWB49440.1"/>
    </source>
</evidence>
<comment type="similarity">
    <text evidence="1">Belongs to the LysR transcriptional regulatory family.</text>
</comment>
<dbReference type="SUPFAM" id="SSF46785">
    <property type="entry name" value="Winged helix' DNA-binding domain"/>
    <property type="match status" value="1"/>
</dbReference>
<dbReference type="Pfam" id="PF00126">
    <property type="entry name" value="HTH_1"/>
    <property type="match status" value="1"/>
</dbReference>
<protein>
    <submittedName>
        <fullName evidence="6">LysR family transcriptional regulator</fullName>
    </submittedName>
</protein>
<evidence type="ECO:0000256" key="2">
    <source>
        <dbReference type="ARBA" id="ARBA00023015"/>
    </source>
</evidence>
<dbReference type="Gene3D" id="3.40.190.290">
    <property type="match status" value="1"/>
</dbReference>
<dbReference type="Gene3D" id="1.10.10.10">
    <property type="entry name" value="Winged helix-like DNA-binding domain superfamily/Winged helix DNA-binding domain"/>
    <property type="match status" value="1"/>
</dbReference>
<dbReference type="GO" id="GO:0005829">
    <property type="term" value="C:cytosol"/>
    <property type="evidence" value="ECO:0007669"/>
    <property type="project" value="TreeGrafter"/>
</dbReference>
<evidence type="ECO:0000256" key="1">
    <source>
        <dbReference type="ARBA" id="ARBA00009437"/>
    </source>
</evidence>
<evidence type="ECO:0000259" key="5">
    <source>
        <dbReference type="PROSITE" id="PS50931"/>
    </source>
</evidence>
<name>A0A2S0UNS5_9RHOB</name>
<dbReference type="PANTHER" id="PTHR30419">
    <property type="entry name" value="HTH-TYPE TRANSCRIPTIONAL REGULATOR YBHD"/>
    <property type="match status" value="1"/>
</dbReference>
<dbReference type="InterPro" id="IPR036388">
    <property type="entry name" value="WH-like_DNA-bd_sf"/>
</dbReference>
<dbReference type="PROSITE" id="PS50931">
    <property type="entry name" value="HTH_LYSR"/>
    <property type="match status" value="1"/>
</dbReference>
<organism evidence="6 7">
    <name type="scientific">Paragemmobacter aquarius</name>
    <dbReference type="NCBI Taxonomy" id="2169400"/>
    <lineage>
        <taxon>Bacteria</taxon>
        <taxon>Pseudomonadati</taxon>
        <taxon>Pseudomonadota</taxon>
        <taxon>Alphaproteobacteria</taxon>
        <taxon>Rhodobacterales</taxon>
        <taxon>Paracoccaceae</taxon>
        <taxon>Paragemmobacter</taxon>
    </lineage>
</organism>
<evidence type="ECO:0000256" key="3">
    <source>
        <dbReference type="ARBA" id="ARBA00023125"/>
    </source>
</evidence>
<keyword evidence="4" id="KW-0804">Transcription</keyword>
<keyword evidence="7" id="KW-1185">Reference proteome</keyword>
<dbReference type="InterPro" id="IPR005119">
    <property type="entry name" value="LysR_subst-bd"/>
</dbReference>
<dbReference type="GO" id="GO:0003677">
    <property type="term" value="F:DNA binding"/>
    <property type="evidence" value="ECO:0007669"/>
    <property type="project" value="UniProtKB-KW"/>
</dbReference>
<dbReference type="SUPFAM" id="SSF53850">
    <property type="entry name" value="Periplasmic binding protein-like II"/>
    <property type="match status" value="1"/>
</dbReference>
<reference evidence="6 7" key="1">
    <citation type="submission" date="2018-04" db="EMBL/GenBank/DDBJ databases">
        <title>Genome sequencing of Gemmobacter.</title>
        <authorList>
            <person name="Yi H."/>
            <person name="Baek M.-G."/>
        </authorList>
    </citation>
    <scope>NUCLEOTIDE SEQUENCE [LARGE SCALE GENOMIC DNA]</scope>
    <source>
        <strain evidence="6 7">HYN0069</strain>
    </source>
</reference>
<evidence type="ECO:0000256" key="4">
    <source>
        <dbReference type="ARBA" id="ARBA00023163"/>
    </source>
</evidence>
<dbReference type="AlphaFoldDB" id="A0A2S0UNS5"/>
<gene>
    <name evidence="6" type="ORF">HYN69_13870</name>
</gene>
<dbReference type="InterPro" id="IPR050950">
    <property type="entry name" value="HTH-type_LysR_regulators"/>
</dbReference>
<dbReference type="PANTHER" id="PTHR30419:SF8">
    <property type="entry name" value="NITROGEN ASSIMILATION TRANSCRIPTIONAL ACTIVATOR-RELATED"/>
    <property type="match status" value="1"/>
</dbReference>
<dbReference type="EMBL" id="CP028918">
    <property type="protein sequence ID" value="AWB49440.1"/>
    <property type="molecule type" value="Genomic_DNA"/>
</dbReference>
<feature type="domain" description="HTH lysR-type" evidence="5">
    <location>
        <begin position="18"/>
        <end position="75"/>
    </location>
</feature>
<dbReference type="Proteomes" id="UP000244496">
    <property type="component" value="Chromosome"/>
</dbReference>
<dbReference type="InterPro" id="IPR000847">
    <property type="entry name" value="LysR_HTH_N"/>
</dbReference>
<evidence type="ECO:0000313" key="7">
    <source>
        <dbReference type="Proteomes" id="UP000244496"/>
    </source>
</evidence>
<sequence length="325" mass="34477">MHGENVMNDPDTLLRKGLKLSHLRLLHALAETGQIGLAAGRLSIAQPAASRLLAEVERIAGQPVHLRTGRGITLTPMGEALARRAARVVTELRDAEREISEIASGGSGHVRIGSVTGPALDRLLPALRTARLALPGITAEAVVATSDVLGQHLISGRLDFAIGRMPDGMEDHLTLSAPIDSEPVALMVRRGHRLALQDRIEPTDLMGYDWVLPPPEALLTRAVLARLRALGLPPPPQRLATASFLLTLALIQQSNAIAPLARAVCDRFGSAPLSPAGTPYVILPLDLGITVEPYGLLTRTGTILTPVARRLATMIATGQDAPGFD</sequence>
<keyword evidence="3" id="KW-0238">DNA-binding</keyword>
<dbReference type="Pfam" id="PF03466">
    <property type="entry name" value="LysR_substrate"/>
    <property type="match status" value="1"/>
</dbReference>